<comment type="caution">
    <text evidence="1">The sequence shown here is derived from an EMBL/GenBank/DDBJ whole genome shotgun (WGS) entry which is preliminary data.</text>
</comment>
<sequence>MTYQLNWLRKLKERRVITFNTKIKIIITDHASDTFNNRNEEECIEASVYNAKIILKNKNHIYMKNNSLKYPCLIVGQDLIVKSTIKENMKMIPYVFIVLNISFPFFL</sequence>
<accession>A0A1Y3M8L0</accession>
<gene>
    <name evidence="1" type="ORF">BW425_21790</name>
</gene>
<organism evidence="1 2">
    <name type="scientific">Bacillus pseudomycoides</name>
    <dbReference type="NCBI Taxonomy" id="64104"/>
    <lineage>
        <taxon>Bacteria</taxon>
        <taxon>Bacillati</taxon>
        <taxon>Bacillota</taxon>
        <taxon>Bacilli</taxon>
        <taxon>Bacillales</taxon>
        <taxon>Bacillaceae</taxon>
        <taxon>Bacillus</taxon>
        <taxon>Bacillus cereus group</taxon>
    </lineage>
</organism>
<dbReference type="EMBL" id="MWPX01000035">
    <property type="protein sequence ID" value="OUM46747.1"/>
    <property type="molecule type" value="Genomic_DNA"/>
</dbReference>
<reference evidence="1 2" key="1">
    <citation type="submission" date="2017-02" db="EMBL/GenBank/DDBJ databases">
        <title>Bacillus pseudomycoides isolate FSL K6-0042.</title>
        <authorList>
            <person name="Kovac J."/>
        </authorList>
    </citation>
    <scope>NUCLEOTIDE SEQUENCE [LARGE SCALE GENOMIC DNA]</scope>
    <source>
        <strain evidence="1 2">FSL K6-0042</strain>
    </source>
</reference>
<evidence type="ECO:0000313" key="1">
    <source>
        <dbReference type="EMBL" id="OUM46747.1"/>
    </source>
</evidence>
<dbReference type="AlphaFoldDB" id="A0A1Y3M8L0"/>
<name>A0A1Y3M8L0_9BACI</name>
<protein>
    <submittedName>
        <fullName evidence="1">Uncharacterized protein</fullName>
    </submittedName>
</protein>
<evidence type="ECO:0000313" key="2">
    <source>
        <dbReference type="Proteomes" id="UP000195321"/>
    </source>
</evidence>
<dbReference type="Proteomes" id="UP000195321">
    <property type="component" value="Unassembled WGS sequence"/>
</dbReference>
<proteinExistence type="predicted"/>